<evidence type="ECO:0000313" key="3">
    <source>
        <dbReference type="EMBL" id="OCX15108.1"/>
    </source>
</evidence>
<dbReference type="PIRSF" id="PIRSF037442">
    <property type="entry name" value="UCP037442_abhydr"/>
    <property type="match status" value="1"/>
</dbReference>
<dbReference type="InterPro" id="IPR017208">
    <property type="entry name" value="UCP037442_abhydr"/>
</dbReference>
<sequence length="282" mass="31079">MEEISFQAKDGRALAGRLHLPGTEPRFAVVLHGGIGFPASFYADFALWLARTHDVAVLTYDYRDFGRSGSGSLSRSATCLSHWAIDDQSGALTYLAGRFPSVPLRVIGHSLGGQWLAFHDDIAKVDRVVAVASGPTHWRDHPQSSFARILAFWWLLGPLAVTLFGYLPGRRLGFGADIPGGVYWEWRHLCRQRDYHRAFWGTEYPVPGLDRAKFKLAMVAVEDDPLVSPAIAGKLASYYPAAKAGLTLLRPIQLALASIGHAGAFTRKRKACWPWLVAPLLD</sequence>
<dbReference type="Proteomes" id="UP000094412">
    <property type="component" value="Unassembled WGS sequence"/>
</dbReference>
<gene>
    <name evidence="3" type="ORF">QV13_18710</name>
</gene>
<protein>
    <recommendedName>
        <fullName evidence="2">Serine aminopeptidase S33 domain-containing protein</fullName>
    </recommendedName>
</protein>
<dbReference type="AlphaFoldDB" id="A0A1C2DK25"/>
<organism evidence="3 4">
    <name type="scientific">Mesorhizobium hungaricum</name>
    <dbReference type="NCBI Taxonomy" id="1566387"/>
    <lineage>
        <taxon>Bacteria</taxon>
        <taxon>Pseudomonadati</taxon>
        <taxon>Pseudomonadota</taxon>
        <taxon>Alphaproteobacteria</taxon>
        <taxon>Hyphomicrobiales</taxon>
        <taxon>Phyllobacteriaceae</taxon>
        <taxon>Mesorhizobium</taxon>
    </lineage>
</organism>
<feature type="domain" description="Serine aminopeptidase S33" evidence="2">
    <location>
        <begin position="24"/>
        <end position="151"/>
    </location>
</feature>
<evidence type="ECO:0000259" key="2">
    <source>
        <dbReference type="Pfam" id="PF12146"/>
    </source>
</evidence>
<dbReference type="InterPro" id="IPR022742">
    <property type="entry name" value="Hydrolase_4"/>
</dbReference>
<dbReference type="SUPFAM" id="SSF53474">
    <property type="entry name" value="alpha/beta-Hydrolases"/>
    <property type="match status" value="1"/>
</dbReference>
<name>A0A1C2DK25_9HYPH</name>
<dbReference type="Gene3D" id="3.40.50.1820">
    <property type="entry name" value="alpha/beta hydrolase"/>
    <property type="match status" value="1"/>
</dbReference>
<dbReference type="InterPro" id="IPR029058">
    <property type="entry name" value="AB_hydrolase_fold"/>
</dbReference>
<evidence type="ECO:0000313" key="4">
    <source>
        <dbReference type="Proteomes" id="UP000094412"/>
    </source>
</evidence>
<feature type="transmembrane region" description="Helical" evidence="1">
    <location>
        <begin position="146"/>
        <end position="167"/>
    </location>
</feature>
<comment type="caution">
    <text evidence="3">The sequence shown here is derived from an EMBL/GenBank/DDBJ whole genome shotgun (WGS) entry which is preliminary data.</text>
</comment>
<keyword evidence="1" id="KW-0812">Transmembrane</keyword>
<keyword evidence="1" id="KW-0472">Membrane</keyword>
<dbReference type="Pfam" id="PF12146">
    <property type="entry name" value="Hydrolase_4"/>
    <property type="match status" value="1"/>
</dbReference>
<proteinExistence type="predicted"/>
<keyword evidence="4" id="KW-1185">Reference proteome</keyword>
<accession>A0A1C2DK25</accession>
<dbReference type="EMBL" id="MDEO01000035">
    <property type="protein sequence ID" value="OCX15108.1"/>
    <property type="molecule type" value="Genomic_DNA"/>
</dbReference>
<keyword evidence="1" id="KW-1133">Transmembrane helix</keyword>
<reference evidence="3 4" key="1">
    <citation type="submission" date="2016-08" db="EMBL/GenBank/DDBJ databases">
        <title>Whole genome sequence of Mesorhizobium sp. strain UASWS1009 isolated from industrial sewage.</title>
        <authorList>
            <person name="Crovadore J."/>
            <person name="Calmin G."/>
            <person name="Chablais R."/>
            <person name="Cochard B."/>
            <person name="Lefort F."/>
        </authorList>
    </citation>
    <scope>NUCLEOTIDE SEQUENCE [LARGE SCALE GENOMIC DNA]</scope>
    <source>
        <strain evidence="3 4">UASWS1009</strain>
    </source>
</reference>
<evidence type="ECO:0000256" key="1">
    <source>
        <dbReference type="SAM" id="Phobius"/>
    </source>
</evidence>